<dbReference type="Pfam" id="PF22602">
    <property type="entry name" value="NXF_NTF2"/>
    <property type="match status" value="1"/>
</dbReference>
<evidence type="ECO:0000256" key="4">
    <source>
        <dbReference type="ARBA" id="ARBA00022737"/>
    </source>
</evidence>
<organism evidence="9 10">
    <name type="scientific">Drosophila willistoni</name>
    <name type="common">Fruit fly</name>
    <dbReference type="NCBI Taxonomy" id="7260"/>
    <lineage>
        <taxon>Eukaryota</taxon>
        <taxon>Metazoa</taxon>
        <taxon>Ecdysozoa</taxon>
        <taxon>Arthropoda</taxon>
        <taxon>Hexapoda</taxon>
        <taxon>Insecta</taxon>
        <taxon>Pterygota</taxon>
        <taxon>Neoptera</taxon>
        <taxon>Endopterygota</taxon>
        <taxon>Diptera</taxon>
        <taxon>Brachycera</taxon>
        <taxon>Muscomorpha</taxon>
        <taxon>Ephydroidea</taxon>
        <taxon>Drosophilidae</taxon>
        <taxon>Drosophila</taxon>
        <taxon>Sophophora</taxon>
    </lineage>
</organism>
<keyword evidence="6" id="KW-0539">Nucleus</keyword>
<accession>B4MMV4</accession>
<dbReference type="PROSITE" id="PS51281">
    <property type="entry name" value="TAP_C"/>
    <property type="match status" value="1"/>
</dbReference>
<dbReference type="InterPro" id="IPR057125">
    <property type="entry name" value="NXF1/2/3/5-like_LRR"/>
</dbReference>
<dbReference type="GO" id="GO:0003723">
    <property type="term" value="F:RNA binding"/>
    <property type="evidence" value="ECO:0007669"/>
    <property type="project" value="TreeGrafter"/>
</dbReference>
<dbReference type="Proteomes" id="UP000007798">
    <property type="component" value="Unassembled WGS sequence"/>
</dbReference>
<dbReference type="InParanoid" id="B4MMV4"/>
<evidence type="ECO:0000259" key="8">
    <source>
        <dbReference type="PROSITE" id="PS51281"/>
    </source>
</evidence>
<comment type="similarity">
    <text evidence="2">Belongs to the NXF family.</text>
</comment>
<dbReference type="SUPFAM" id="SSF54427">
    <property type="entry name" value="NTF2-like"/>
    <property type="match status" value="1"/>
</dbReference>
<evidence type="ECO:0000256" key="6">
    <source>
        <dbReference type="ARBA" id="ARBA00023242"/>
    </source>
</evidence>
<reference evidence="9 10" key="1">
    <citation type="journal article" date="2007" name="Nature">
        <title>Evolution of genes and genomes on the Drosophila phylogeny.</title>
        <authorList>
            <consortium name="Drosophila 12 Genomes Consortium"/>
            <person name="Clark A.G."/>
            <person name="Eisen M.B."/>
            <person name="Smith D.R."/>
            <person name="Bergman C.M."/>
            <person name="Oliver B."/>
            <person name="Markow T.A."/>
            <person name="Kaufman T.C."/>
            <person name="Kellis M."/>
            <person name="Gelbart W."/>
            <person name="Iyer V.N."/>
            <person name="Pollard D.A."/>
            <person name="Sackton T.B."/>
            <person name="Larracuente A.M."/>
            <person name="Singh N.D."/>
            <person name="Abad J.P."/>
            <person name="Abt D.N."/>
            <person name="Adryan B."/>
            <person name="Aguade M."/>
            <person name="Akashi H."/>
            <person name="Anderson W.W."/>
            <person name="Aquadro C.F."/>
            <person name="Ardell D.H."/>
            <person name="Arguello R."/>
            <person name="Artieri C.G."/>
            <person name="Barbash D.A."/>
            <person name="Barker D."/>
            <person name="Barsanti P."/>
            <person name="Batterham P."/>
            <person name="Batzoglou S."/>
            <person name="Begun D."/>
            <person name="Bhutkar A."/>
            <person name="Blanco E."/>
            <person name="Bosak S.A."/>
            <person name="Bradley R.K."/>
            <person name="Brand A.D."/>
            <person name="Brent M.R."/>
            <person name="Brooks A.N."/>
            <person name="Brown R.H."/>
            <person name="Butlin R.K."/>
            <person name="Caggese C."/>
            <person name="Calvi B.R."/>
            <person name="Bernardo de Carvalho A."/>
            <person name="Caspi A."/>
            <person name="Castrezana S."/>
            <person name="Celniker S.E."/>
            <person name="Chang J.L."/>
            <person name="Chapple C."/>
            <person name="Chatterji S."/>
            <person name="Chinwalla A."/>
            <person name="Civetta A."/>
            <person name="Clifton S.W."/>
            <person name="Comeron J.M."/>
            <person name="Costello J.C."/>
            <person name="Coyne J.A."/>
            <person name="Daub J."/>
            <person name="David R.G."/>
            <person name="Delcher A.L."/>
            <person name="Delehaunty K."/>
            <person name="Do C.B."/>
            <person name="Ebling H."/>
            <person name="Edwards K."/>
            <person name="Eickbush T."/>
            <person name="Evans J.D."/>
            <person name="Filipski A."/>
            <person name="Findeiss S."/>
            <person name="Freyhult E."/>
            <person name="Fulton L."/>
            <person name="Fulton R."/>
            <person name="Garcia A.C."/>
            <person name="Gardiner A."/>
            <person name="Garfield D.A."/>
            <person name="Garvin B.E."/>
            <person name="Gibson G."/>
            <person name="Gilbert D."/>
            <person name="Gnerre S."/>
            <person name="Godfrey J."/>
            <person name="Good R."/>
            <person name="Gotea V."/>
            <person name="Gravely B."/>
            <person name="Greenberg A.J."/>
            <person name="Griffiths-Jones S."/>
            <person name="Gross S."/>
            <person name="Guigo R."/>
            <person name="Gustafson E.A."/>
            <person name="Haerty W."/>
            <person name="Hahn M.W."/>
            <person name="Halligan D.L."/>
            <person name="Halpern A.L."/>
            <person name="Halter G.M."/>
            <person name="Han M.V."/>
            <person name="Heger A."/>
            <person name="Hillier L."/>
            <person name="Hinrichs A.S."/>
            <person name="Holmes I."/>
            <person name="Hoskins R.A."/>
            <person name="Hubisz M.J."/>
            <person name="Hultmark D."/>
            <person name="Huntley M.A."/>
            <person name="Jaffe D.B."/>
            <person name="Jagadeeshan S."/>
            <person name="Jeck W.R."/>
            <person name="Johnson J."/>
            <person name="Jones C.D."/>
            <person name="Jordan W.C."/>
            <person name="Karpen G.H."/>
            <person name="Kataoka E."/>
            <person name="Keightley P.D."/>
            <person name="Kheradpour P."/>
            <person name="Kirkness E.F."/>
            <person name="Koerich L.B."/>
            <person name="Kristiansen K."/>
            <person name="Kudrna D."/>
            <person name="Kulathinal R.J."/>
            <person name="Kumar S."/>
            <person name="Kwok R."/>
            <person name="Lander E."/>
            <person name="Langley C.H."/>
            <person name="Lapoint R."/>
            <person name="Lazzaro B.P."/>
            <person name="Lee S.J."/>
            <person name="Levesque L."/>
            <person name="Li R."/>
            <person name="Lin C.F."/>
            <person name="Lin M.F."/>
            <person name="Lindblad-Toh K."/>
            <person name="Llopart A."/>
            <person name="Long M."/>
            <person name="Low L."/>
            <person name="Lozovsky E."/>
            <person name="Lu J."/>
            <person name="Luo M."/>
            <person name="Machado C.A."/>
            <person name="Makalowski W."/>
            <person name="Marzo M."/>
            <person name="Matsuda M."/>
            <person name="Matzkin L."/>
            <person name="McAllister B."/>
            <person name="McBride C.S."/>
            <person name="McKernan B."/>
            <person name="McKernan K."/>
            <person name="Mendez-Lago M."/>
            <person name="Minx P."/>
            <person name="Mollenhauer M.U."/>
            <person name="Montooth K."/>
            <person name="Mount S.M."/>
            <person name="Mu X."/>
            <person name="Myers E."/>
            <person name="Negre B."/>
            <person name="Newfeld S."/>
            <person name="Nielsen R."/>
            <person name="Noor M.A."/>
            <person name="O'Grady P."/>
            <person name="Pachter L."/>
            <person name="Papaceit M."/>
            <person name="Parisi M.J."/>
            <person name="Parisi M."/>
            <person name="Parts L."/>
            <person name="Pedersen J.S."/>
            <person name="Pesole G."/>
            <person name="Phillippy A.M."/>
            <person name="Ponting C.P."/>
            <person name="Pop M."/>
            <person name="Porcelli D."/>
            <person name="Powell J.R."/>
            <person name="Prohaska S."/>
            <person name="Pruitt K."/>
            <person name="Puig M."/>
            <person name="Quesneville H."/>
            <person name="Ram K.R."/>
            <person name="Rand D."/>
            <person name="Rasmussen M.D."/>
            <person name="Reed L.K."/>
            <person name="Reenan R."/>
            <person name="Reily A."/>
            <person name="Remington K.A."/>
            <person name="Rieger T.T."/>
            <person name="Ritchie M.G."/>
            <person name="Robin C."/>
            <person name="Rogers Y.H."/>
            <person name="Rohde C."/>
            <person name="Rozas J."/>
            <person name="Rubenfield M.J."/>
            <person name="Ruiz A."/>
            <person name="Russo S."/>
            <person name="Salzberg S.L."/>
            <person name="Sanchez-Gracia A."/>
            <person name="Saranga D.J."/>
            <person name="Sato H."/>
            <person name="Schaeffer S.W."/>
            <person name="Schatz M.C."/>
            <person name="Schlenke T."/>
            <person name="Schwartz R."/>
            <person name="Segarra C."/>
            <person name="Singh R.S."/>
            <person name="Sirot L."/>
            <person name="Sirota M."/>
            <person name="Sisneros N.B."/>
            <person name="Smith C.D."/>
            <person name="Smith T.F."/>
            <person name="Spieth J."/>
            <person name="Stage D.E."/>
            <person name="Stark A."/>
            <person name="Stephan W."/>
            <person name="Strausberg R.L."/>
            <person name="Strempel S."/>
            <person name="Sturgill D."/>
            <person name="Sutton G."/>
            <person name="Sutton G.G."/>
            <person name="Tao W."/>
            <person name="Teichmann S."/>
            <person name="Tobari Y.N."/>
            <person name="Tomimura Y."/>
            <person name="Tsolas J.M."/>
            <person name="Valente V.L."/>
            <person name="Venter E."/>
            <person name="Venter J.C."/>
            <person name="Vicario S."/>
            <person name="Vieira F.G."/>
            <person name="Vilella A.J."/>
            <person name="Villasante A."/>
            <person name="Walenz B."/>
            <person name="Wang J."/>
            <person name="Wasserman M."/>
            <person name="Watts T."/>
            <person name="Wilson D."/>
            <person name="Wilson R.K."/>
            <person name="Wing R.A."/>
            <person name="Wolfner M.F."/>
            <person name="Wong A."/>
            <person name="Wong G.K."/>
            <person name="Wu C.I."/>
            <person name="Wu G."/>
            <person name="Yamamoto D."/>
            <person name="Yang H.P."/>
            <person name="Yang S.P."/>
            <person name="Yorke J.A."/>
            <person name="Yoshida K."/>
            <person name="Zdobnov E."/>
            <person name="Zhang P."/>
            <person name="Zhang Y."/>
            <person name="Zimin A.V."/>
            <person name="Baldwin J."/>
            <person name="Abdouelleil A."/>
            <person name="Abdulkadir J."/>
            <person name="Abebe A."/>
            <person name="Abera B."/>
            <person name="Abreu J."/>
            <person name="Acer S.C."/>
            <person name="Aftuck L."/>
            <person name="Alexander A."/>
            <person name="An P."/>
            <person name="Anderson E."/>
            <person name="Anderson S."/>
            <person name="Arachi H."/>
            <person name="Azer M."/>
            <person name="Bachantsang P."/>
            <person name="Barry A."/>
            <person name="Bayul T."/>
            <person name="Berlin A."/>
            <person name="Bessette D."/>
            <person name="Bloom T."/>
            <person name="Blye J."/>
            <person name="Boguslavskiy L."/>
            <person name="Bonnet C."/>
            <person name="Boukhgalter B."/>
            <person name="Bourzgui I."/>
            <person name="Brown A."/>
            <person name="Cahill P."/>
            <person name="Channer S."/>
            <person name="Cheshatsang Y."/>
            <person name="Chuda L."/>
            <person name="Citroen M."/>
            <person name="Collymore A."/>
            <person name="Cooke P."/>
            <person name="Costello M."/>
            <person name="D'Aco K."/>
            <person name="Daza R."/>
            <person name="De Haan G."/>
            <person name="DeGray S."/>
            <person name="DeMaso C."/>
            <person name="Dhargay N."/>
            <person name="Dooley K."/>
            <person name="Dooley E."/>
            <person name="Doricent M."/>
            <person name="Dorje P."/>
            <person name="Dorjee K."/>
            <person name="Dupes A."/>
            <person name="Elong R."/>
            <person name="Falk J."/>
            <person name="Farina A."/>
            <person name="Faro S."/>
            <person name="Ferguson D."/>
            <person name="Fisher S."/>
            <person name="Foley C.D."/>
            <person name="Franke A."/>
            <person name="Friedrich D."/>
            <person name="Gadbois L."/>
            <person name="Gearin G."/>
            <person name="Gearin C.R."/>
            <person name="Giannoukos G."/>
            <person name="Goode T."/>
            <person name="Graham J."/>
            <person name="Grandbois E."/>
            <person name="Grewal S."/>
            <person name="Gyaltsen K."/>
            <person name="Hafez N."/>
            <person name="Hagos B."/>
            <person name="Hall J."/>
            <person name="Henson C."/>
            <person name="Hollinger A."/>
            <person name="Honan T."/>
            <person name="Huard M.D."/>
            <person name="Hughes L."/>
            <person name="Hurhula B."/>
            <person name="Husby M.E."/>
            <person name="Kamat A."/>
            <person name="Kanga B."/>
            <person name="Kashin S."/>
            <person name="Khazanovich D."/>
            <person name="Kisner P."/>
            <person name="Lance K."/>
            <person name="Lara M."/>
            <person name="Lee W."/>
            <person name="Lennon N."/>
            <person name="Letendre F."/>
            <person name="LeVine R."/>
            <person name="Lipovsky A."/>
            <person name="Liu X."/>
            <person name="Liu J."/>
            <person name="Liu S."/>
            <person name="Lokyitsang T."/>
            <person name="Lokyitsang Y."/>
            <person name="Lubonja R."/>
            <person name="Lui A."/>
            <person name="MacDonald P."/>
            <person name="Magnisalis V."/>
            <person name="Maru K."/>
            <person name="Matthews C."/>
            <person name="McCusker W."/>
            <person name="McDonough S."/>
            <person name="Mehta T."/>
            <person name="Meldrim J."/>
            <person name="Meneus L."/>
            <person name="Mihai O."/>
            <person name="Mihalev A."/>
            <person name="Mihova T."/>
            <person name="Mittelman R."/>
            <person name="Mlenga V."/>
            <person name="Montmayeur A."/>
            <person name="Mulrain L."/>
            <person name="Navidi A."/>
            <person name="Naylor J."/>
            <person name="Negash T."/>
            <person name="Nguyen T."/>
            <person name="Nguyen N."/>
            <person name="Nicol R."/>
            <person name="Norbu C."/>
            <person name="Norbu N."/>
            <person name="Novod N."/>
            <person name="O'Neill B."/>
            <person name="Osman S."/>
            <person name="Markiewicz E."/>
            <person name="Oyono O.L."/>
            <person name="Patti C."/>
            <person name="Phunkhang P."/>
            <person name="Pierre F."/>
            <person name="Priest M."/>
            <person name="Raghuraman S."/>
            <person name="Rege F."/>
            <person name="Reyes R."/>
            <person name="Rise C."/>
            <person name="Rogov P."/>
            <person name="Ross K."/>
            <person name="Ryan E."/>
            <person name="Settipalli S."/>
            <person name="Shea T."/>
            <person name="Sherpa N."/>
            <person name="Shi L."/>
            <person name="Shih D."/>
            <person name="Sparrow T."/>
            <person name="Spaulding J."/>
            <person name="Stalker J."/>
            <person name="Stange-Thomann N."/>
            <person name="Stavropoulos S."/>
            <person name="Stone C."/>
            <person name="Strader C."/>
            <person name="Tesfaye S."/>
            <person name="Thomson T."/>
            <person name="Thoulutsang Y."/>
            <person name="Thoulutsang D."/>
            <person name="Topham K."/>
            <person name="Topping I."/>
            <person name="Tsamla T."/>
            <person name="Vassiliev H."/>
            <person name="Vo A."/>
            <person name="Wangchuk T."/>
            <person name="Wangdi T."/>
            <person name="Weiand M."/>
            <person name="Wilkinson J."/>
            <person name="Wilson A."/>
            <person name="Yadav S."/>
            <person name="Young G."/>
            <person name="Yu Q."/>
            <person name="Zembek L."/>
            <person name="Zhong D."/>
            <person name="Zimmer A."/>
            <person name="Zwirko Z."/>
            <person name="Jaffe D.B."/>
            <person name="Alvarez P."/>
            <person name="Brockman W."/>
            <person name="Butler J."/>
            <person name="Chin C."/>
            <person name="Gnerre S."/>
            <person name="Grabherr M."/>
            <person name="Kleber M."/>
            <person name="Mauceli E."/>
            <person name="MacCallum I."/>
        </authorList>
    </citation>
    <scope>NUCLEOTIDE SEQUENCE [LARGE SCALE GENOMIC DNA]</scope>
    <source>
        <strain evidence="10">Tucson 14030-0811.24</strain>
    </source>
</reference>
<dbReference type="GO" id="GO:0016973">
    <property type="term" value="P:poly(A)+ mRNA export from nucleus"/>
    <property type="evidence" value="ECO:0007669"/>
    <property type="project" value="TreeGrafter"/>
</dbReference>
<dbReference type="OMA" id="PVAYDNS"/>
<evidence type="ECO:0000256" key="1">
    <source>
        <dbReference type="ARBA" id="ARBA00004123"/>
    </source>
</evidence>
<dbReference type="KEGG" id="dwi:6638554"/>
<keyword evidence="10" id="KW-1185">Reference proteome</keyword>
<dbReference type="eggNOG" id="KOG3763">
    <property type="taxonomic scope" value="Eukaryota"/>
</dbReference>
<evidence type="ECO:0000259" key="7">
    <source>
        <dbReference type="PROSITE" id="PS50177"/>
    </source>
</evidence>
<sequence>MAWNKIQPKGRIVDIGDGFAPIEVNYVGCKTFSKCSSYGKEVPGMNWHEFRVLHRSQLKFLADPKKLILDGFFNAIDSEEFYPVAYESGPQVDTFLARNCKTALDKLFAKGLIITLSTNAQLEIFVMLNVSKPITAHINPPVEIGKAVASLMENLEQQDGVTGLLNLSNFSSHSRFEKIVVSLANVSTLRQVCQNVQHDSDRFHMVNGFIFANNGISNLLPLNLFADTDYALLDLSGNQIKSHRRLCSDLERFRAKELRLANNPIIKSSSYPDCMKPLAKNFKLVDGVAIDKLGATYTPLNYEIDLECDGVRIDWSNKKDLATFEDSKHWHACKIPDSGHTLTKDMLYDCFFITINHSLSEFFPCYYKFENGEHSFIVRNCYDQICHLVQVCNLELKIPQLVVGEDGVNLDRSLPYYLRMNVSQFKPSSHLDPYERIGKCLDACFNVQDRVLKLDMFRCTPGLENVMVCLSSPPILAKVLDMASRKFMNQCTELKLSKNKITRLDGLKSLRLMVHLKSLDLSHNWIHDLEAIRPLEVLHLKSLTIHGNPVCQNYRMPSEYVAAVREIFVGLTILDHVELRDDVMPTPQKNFLCDVRGYELCEFFLKTFLTGYESRATRECLRKFYTDKSMFTLTCEIQRKDYLKRTRAYATHSSNIKRLADFSRAICAYHVGTDEIISLFMKLPGVRHDFVSLQTDVMHWDAKSAIIYVNGLFEDKSLTTQKARAPFYLAFSRQFVLKVDATGLGIGKNASRWKITNEHLDILVPSPTQLKNAFKMPSAMADPPGAVATQEKIKIELHKSLLFGETTGLRQPWCTKILEMESYDMKNALKRYLSMEEKNEVPLDAYT</sequence>
<evidence type="ECO:0000313" key="10">
    <source>
        <dbReference type="Proteomes" id="UP000007798"/>
    </source>
</evidence>
<evidence type="ECO:0000256" key="2">
    <source>
        <dbReference type="ARBA" id="ARBA00009285"/>
    </source>
</evidence>
<comment type="subcellular location">
    <subcellularLocation>
        <location evidence="1">Nucleus</location>
    </subcellularLocation>
</comment>
<evidence type="ECO:0000256" key="5">
    <source>
        <dbReference type="ARBA" id="ARBA00022816"/>
    </source>
</evidence>
<dbReference type="OrthoDB" id="25872at2759"/>
<dbReference type="Gene3D" id="3.80.10.10">
    <property type="entry name" value="Ribonuclease Inhibitor"/>
    <property type="match status" value="2"/>
</dbReference>
<dbReference type="PANTHER" id="PTHR10662">
    <property type="entry name" value="NUCLEAR RNA EXPORT FACTOR"/>
    <property type="match status" value="1"/>
</dbReference>
<dbReference type="SMR" id="B4MMV4"/>
<dbReference type="InterPro" id="IPR018222">
    <property type="entry name" value="Nuclear_transport_factor_2_euk"/>
</dbReference>
<dbReference type="PROSITE" id="PS51450">
    <property type="entry name" value="LRR"/>
    <property type="match status" value="2"/>
</dbReference>
<keyword evidence="5" id="KW-0509">mRNA transport</keyword>
<protein>
    <recommendedName>
        <fullName evidence="11">NTF2 domain-containing protein</fullName>
    </recommendedName>
</protein>
<dbReference type="InterPro" id="IPR032675">
    <property type="entry name" value="LRR_dom_sf"/>
</dbReference>
<evidence type="ECO:0008006" key="11">
    <source>
        <dbReference type="Google" id="ProtNLM"/>
    </source>
</evidence>
<dbReference type="FunCoup" id="B4MMV4">
    <property type="interactions" value="56"/>
</dbReference>
<dbReference type="STRING" id="7260.B4MMV4"/>
<dbReference type="PANTHER" id="PTHR10662:SF22">
    <property type="entry name" value="NUCLEAR RNA EXPORT FACTOR 1"/>
    <property type="match status" value="1"/>
</dbReference>
<dbReference type="HOGENOM" id="CLU_016827_0_0_1"/>
<dbReference type="GO" id="GO:0005634">
    <property type="term" value="C:nucleus"/>
    <property type="evidence" value="ECO:0007669"/>
    <property type="project" value="UniProtKB-SubCell"/>
</dbReference>
<dbReference type="InterPro" id="IPR001611">
    <property type="entry name" value="Leu-rich_rpt"/>
</dbReference>
<proteinExistence type="inferred from homology"/>
<dbReference type="InterPro" id="IPR030217">
    <property type="entry name" value="NXF_fam"/>
</dbReference>
<evidence type="ECO:0000256" key="3">
    <source>
        <dbReference type="ARBA" id="ARBA00022448"/>
    </source>
</evidence>
<dbReference type="AlphaFoldDB" id="B4MMV4"/>
<dbReference type="Gene3D" id="3.10.450.50">
    <property type="match status" value="1"/>
</dbReference>
<feature type="domain" description="TAP-C" evidence="8">
    <location>
        <begin position="794"/>
        <end position="847"/>
    </location>
</feature>
<dbReference type="PhylomeDB" id="B4MMV4"/>
<dbReference type="InterPro" id="IPR032710">
    <property type="entry name" value="NTF2-like_dom_sf"/>
</dbReference>
<dbReference type="Pfam" id="PF24048">
    <property type="entry name" value="LRR_NXF1-5"/>
    <property type="match status" value="1"/>
</dbReference>
<dbReference type="PROSITE" id="PS50177">
    <property type="entry name" value="NTF2_DOMAIN"/>
    <property type="match status" value="1"/>
</dbReference>
<keyword evidence="4" id="KW-0677">Repeat</keyword>
<dbReference type="InterPro" id="IPR005637">
    <property type="entry name" value="TAP_C_dom"/>
</dbReference>
<dbReference type="SUPFAM" id="SSF52058">
    <property type="entry name" value="L domain-like"/>
    <property type="match status" value="2"/>
</dbReference>
<keyword evidence="3" id="KW-0813">Transport</keyword>
<evidence type="ECO:0000313" key="9">
    <source>
        <dbReference type="EMBL" id="EDW73510.1"/>
    </source>
</evidence>
<feature type="domain" description="NTF2" evidence="7">
    <location>
        <begin position="600"/>
        <end position="762"/>
    </location>
</feature>
<dbReference type="EMBL" id="CH963847">
    <property type="protein sequence ID" value="EDW73510.1"/>
    <property type="molecule type" value="Genomic_DNA"/>
</dbReference>
<dbReference type="InterPro" id="IPR002075">
    <property type="entry name" value="NTF2_dom"/>
</dbReference>
<name>B4MMV4_DROWI</name>
<gene>
    <name evidence="9" type="primary">Dwil\GK16608</name>
    <name evidence="9" type="ORF">Dwil_GK16608</name>
</gene>